<dbReference type="HOGENOM" id="CLU_030491_4_0_10"/>
<keyword evidence="3" id="KW-1185">Reference proteome</keyword>
<feature type="transmembrane region" description="Helical" evidence="1">
    <location>
        <begin position="355"/>
        <end position="378"/>
    </location>
</feature>
<sequence>MKILGVFFITFCIWCCSKDTCMVLQKADQFMETYPDSALCLLETIDTRQLTSKENAWYALLYTQALDKNHKVIPNDSLIRIAVDYYSHHREVQKLAEAKYYWGCYYMDEGQKEEAIKVFLDAEKIALSVEANNLLGLIYNRIAILQENQFRIKQAQKSFSNSVYYFHKAKNLKNENIALLGKGNIFRYTKQYDSCIYYLDKALWMAQEGNDTSLLALGHNLKGYIYMYTGDIRLAKQEALASLCLLQEKSSSDYYILLGDIYLKENKLDSAEYYIKKCLDNVLQEKIKPGVYVRLQKINEKKGNFYQALAFAKKVSALTDSMYRDFKRKSVWEFEQKYRYEQLQREAALLKAKEAWLWVIVISLGSLIIIIVALYQYIVDKRKRELITYRLRLMTFEHKLTAQKCNLLLLNERDQKLKEIVQRRIEITKKIIVATTLNGRQEVDYKKILTDLLAVEKWEEFCEGINILYDGFVEELKINYPMLTDTDLKLCCLTCAGFTTKEIASFMQVMDCTINNRRCEIMKKIENSRKLKFKDFIKEVANKCSLRM</sequence>
<dbReference type="Pfam" id="PF13181">
    <property type="entry name" value="TPR_8"/>
    <property type="match status" value="1"/>
</dbReference>
<comment type="caution">
    <text evidence="2">The sequence shown here is derived from an EMBL/GenBank/DDBJ whole genome shotgun (WGS) entry which is preliminary data.</text>
</comment>
<evidence type="ECO:0000313" key="2">
    <source>
        <dbReference type="EMBL" id="EHP45128.1"/>
    </source>
</evidence>
<protein>
    <recommendedName>
        <fullName evidence="4">HTH luxR-type domain-containing protein</fullName>
    </recommendedName>
</protein>
<dbReference type="InterPro" id="IPR016032">
    <property type="entry name" value="Sig_transdc_resp-reg_C-effctor"/>
</dbReference>
<dbReference type="AlphaFoldDB" id="H1DL37"/>
<dbReference type="GO" id="GO:0006355">
    <property type="term" value="P:regulation of DNA-templated transcription"/>
    <property type="evidence" value="ECO:0007669"/>
    <property type="project" value="InterPro"/>
</dbReference>
<dbReference type="InterPro" id="IPR019734">
    <property type="entry name" value="TPR_rpt"/>
</dbReference>
<dbReference type="GO" id="GO:0003677">
    <property type="term" value="F:DNA binding"/>
    <property type="evidence" value="ECO:0007669"/>
    <property type="project" value="InterPro"/>
</dbReference>
<dbReference type="STRING" id="742817.HMPREF9449_02973"/>
<gene>
    <name evidence="2" type="ORF">HMPREF9449_02973</name>
</gene>
<evidence type="ECO:0008006" key="4">
    <source>
        <dbReference type="Google" id="ProtNLM"/>
    </source>
</evidence>
<dbReference type="SUPFAM" id="SSF48452">
    <property type="entry name" value="TPR-like"/>
    <property type="match status" value="1"/>
</dbReference>
<reference evidence="2 3" key="1">
    <citation type="submission" date="2012-01" db="EMBL/GenBank/DDBJ databases">
        <title>The Genome Sequence of Odoribacter laneus YIT 12061.</title>
        <authorList>
            <consortium name="The Broad Institute Genome Sequencing Platform"/>
            <person name="Earl A."/>
            <person name="Ward D."/>
            <person name="Feldgarden M."/>
            <person name="Gevers D."/>
            <person name="Morotomi M."/>
            <person name="Young S.K."/>
            <person name="Zeng Q."/>
            <person name="Gargeya S."/>
            <person name="Fitzgerald M."/>
            <person name="Haas B."/>
            <person name="Abouelleil A."/>
            <person name="Alvarado L."/>
            <person name="Arachchi H.M."/>
            <person name="Berlin A."/>
            <person name="Chapman S.B."/>
            <person name="Gearin G."/>
            <person name="Goldberg J."/>
            <person name="Griggs A."/>
            <person name="Gujja S."/>
            <person name="Hansen M."/>
            <person name="Heiman D."/>
            <person name="Howarth C."/>
            <person name="Larimer J."/>
            <person name="Lui A."/>
            <person name="MacDonald P.J.P."/>
            <person name="McCowen C."/>
            <person name="Montmayeur A."/>
            <person name="Murphy C."/>
            <person name="Neiman D."/>
            <person name="Pearson M."/>
            <person name="Priest M."/>
            <person name="Roberts A."/>
            <person name="Saif S."/>
            <person name="Shea T."/>
            <person name="Sisk P."/>
            <person name="Stolte C."/>
            <person name="Sykes S."/>
            <person name="Wortman J."/>
            <person name="Nusbaum C."/>
            <person name="Birren B."/>
        </authorList>
    </citation>
    <scope>NUCLEOTIDE SEQUENCE [LARGE SCALE GENOMIC DNA]</scope>
    <source>
        <strain evidence="2 3">YIT 12061</strain>
    </source>
</reference>
<dbReference type="EMBL" id="ADMC01000034">
    <property type="protein sequence ID" value="EHP45128.1"/>
    <property type="molecule type" value="Genomic_DNA"/>
</dbReference>
<dbReference type="Proteomes" id="UP000004892">
    <property type="component" value="Unassembled WGS sequence"/>
</dbReference>
<name>H1DL37_9BACT</name>
<dbReference type="InterPro" id="IPR011990">
    <property type="entry name" value="TPR-like_helical_dom_sf"/>
</dbReference>
<organism evidence="2 3">
    <name type="scientific">Odoribacter laneus YIT 12061</name>
    <dbReference type="NCBI Taxonomy" id="742817"/>
    <lineage>
        <taxon>Bacteria</taxon>
        <taxon>Pseudomonadati</taxon>
        <taxon>Bacteroidota</taxon>
        <taxon>Bacteroidia</taxon>
        <taxon>Bacteroidales</taxon>
        <taxon>Odoribacteraceae</taxon>
        <taxon>Odoribacter</taxon>
    </lineage>
</organism>
<accession>H1DL37</accession>
<evidence type="ECO:0000313" key="3">
    <source>
        <dbReference type="Proteomes" id="UP000004892"/>
    </source>
</evidence>
<keyword evidence="1" id="KW-1133">Transmembrane helix</keyword>
<dbReference type="SUPFAM" id="SSF46894">
    <property type="entry name" value="C-terminal effector domain of the bipartite response regulators"/>
    <property type="match status" value="1"/>
</dbReference>
<keyword evidence="1" id="KW-0472">Membrane</keyword>
<evidence type="ECO:0000256" key="1">
    <source>
        <dbReference type="SAM" id="Phobius"/>
    </source>
</evidence>
<keyword evidence="1" id="KW-0812">Transmembrane</keyword>
<proteinExistence type="predicted"/>
<dbReference type="SMART" id="SM00028">
    <property type="entry name" value="TPR"/>
    <property type="match status" value="5"/>
</dbReference>
<dbReference type="eggNOG" id="COG0457">
    <property type="taxonomic scope" value="Bacteria"/>
</dbReference>
<dbReference type="Gene3D" id="1.25.40.10">
    <property type="entry name" value="Tetratricopeptide repeat domain"/>
    <property type="match status" value="2"/>
</dbReference>
<dbReference type="PATRIC" id="fig|742817.3.peg.3182"/>